<keyword evidence="9" id="KW-1185">Reference proteome</keyword>
<dbReference type="OrthoDB" id="44061at2759"/>
<dbReference type="InterPro" id="IPR002579">
    <property type="entry name" value="Met_Sox_Rdtase_MsrB_dom"/>
</dbReference>
<proteinExistence type="inferred from homology"/>
<dbReference type="GO" id="GO:0046872">
    <property type="term" value="F:metal ion binding"/>
    <property type="evidence" value="ECO:0007669"/>
    <property type="project" value="UniProtKB-KW"/>
</dbReference>
<comment type="cofactor">
    <cofactor evidence="1">
        <name>Zn(2+)</name>
        <dbReference type="ChEBI" id="CHEBI:29105"/>
    </cofactor>
</comment>
<evidence type="ECO:0000256" key="5">
    <source>
        <dbReference type="ARBA" id="ARBA00023002"/>
    </source>
</evidence>
<comment type="similarity">
    <text evidence="2">Belongs to the MsrB Met sulfoxide reductase family.</text>
</comment>
<dbReference type="InterPro" id="IPR028427">
    <property type="entry name" value="Met_Sox_Rdtase_MsrB"/>
</dbReference>
<evidence type="ECO:0000256" key="2">
    <source>
        <dbReference type="ARBA" id="ARBA00007174"/>
    </source>
</evidence>
<keyword evidence="6" id="KW-0732">Signal</keyword>
<reference evidence="8 9" key="1">
    <citation type="journal article" date="2019" name="Sci. Rep.">
        <title>Comparative genomics of chytrid fungi reveal insights into the obligate biotrophic and pathogenic lifestyle of Synchytrium endobioticum.</title>
        <authorList>
            <person name="van de Vossenberg B.T.L.H."/>
            <person name="Warris S."/>
            <person name="Nguyen H.D.T."/>
            <person name="van Gent-Pelzer M.P.E."/>
            <person name="Joly D.L."/>
            <person name="van de Geest H.C."/>
            <person name="Bonants P.J.M."/>
            <person name="Smith D.S."/>
            <person name="Levesque C.A."/>
            <person name="van der Lee T.A.J."/>
        </authorList>
    </citation>
    <scope>NUCLEOTIDE SEQUENCE [LARGE SCALE GENOMIC DNA]</scope>
    <source>
        <strain evidence="8 9">CBS 675.73</strain>
    </source>
</reference>
<organism evidence="8 9">
    <name type="scientific">Chytriomyces confervae</name>
    <dbReference type="NCBI Taxonomy" id="246404"/>
    <lineage>
        <taxon>Eukaryota</taxon>
        <taxon>Fungi</taxon>
        <taxon>Fungi incertae sedis</taxon>
        <taxon>Chytridiomycota</taxon>
        <taxon>Chytridiomycota incertae sedis</taxon>
        <taxon>Chytridiomycetes</taxon>
        <taxon>Chytridiales</taxon>
        <taxon>Chytriomycetaceae</taxon>
        <taxon>Chytriomyces</taxon>
    </lineage>
</organism>
<keyword evidence="5" id="KW-0560">Oxidoreductase</keyword>
<dbReference type="AlphaFoldDB" id="A0A507FM41"/>
<dbReference type="SUPFAM" id="SSF51316">
    <property type="entry name" value="Mss4-like"/>
    <property type="match status" value="1"/>
</dbReference>
<dbReference type="InterPro" id="IPR011057">
    <property type="entry name" value="Mss4-like_sf"/>
</dbReference>
<feature type="domain" description="MsrB" evidence="7">
    <location>
        <begin position="32"/>
        <end position="157"/>
    </location>
</feature>
<evidence type="ECO:0000256" key="3">
    <source>
        <dbReference type="ARBA" id="ARBA00022723"/>
    </source>
</evidence>
<evidence type="ECO:0000256" key="1">
    <source>
        <dbReference type="ARBA" id="ARBA00001947"/>
    </source>
</evidence>
<accession>A0A507FM41</accession>
<dbReference type="STRING" id="246404.A0A507FM41"/>
<keyword evidence="4" id="KW-0862">Zinc</keyword>
<dbReference type="Pfam" id="PF01641">
    <property type="entry name" value="SelR"/>
    <property type="match status" value="1"/>
</dbReference>
<sequence>MQVGWKWGIAAAMAAPPLVMWMRSAPTSAAEQLEPKVVKSDQEFWVLRKKGTEPPGSGQYNKLFAPGTYNCAACKAPLYKSEAKFDSGIGWPSFHDAIPGAITRLADPSCGTSCQELVCSTCGGHLGHIFKGEWMTRKFDSNARHCVNSASLDFVESEM</sequence>
<gene>
    <name evidence="8" type="ORF">CcCBS67573_g02232</name>
</gene>
<evidence type="ECO:0000313" key="8">
    <source>
        <dbReference type="EMBL" id="TPX76498.1"/>
    </source>
</evidence>
<feature type="chain" id="PRO_5021294185" description="MsrB domain-containing protein" evidence="6">
    <location>
        <begin position="30"/>
        <end position="159"/>
    </location>
</feature>
<keyword evidence="3" id="KW-0479">Metal-binding</keyword>
<dbReference type="PANTHER" id="PTHR46081">
    <property type="entry name" value="PEPTIDE METHIONINE SULFOXIDE REDUCTASE 2"/>
    <property type="match status" value="1"/>
</dbReference>
<evidence type="ECO:0000259" key="7">
    <source>
        <dbReference type="PROSITE" id="PS51790"/>
    </source>
</evidence>
<dbReference type="GO" id="GO:0006979">
    <property type="term" value="P:response to oxidative stress"/>
    <property type="evidence" value="ECO:0007669"/>
    <property type="project" value="InterPro"/>
</dbReference>
<name>A0A507FM41_9FUNG</name>
<dbReference type="PROSITE" id="PS51790">
    <property type="entry name" value="MSRB"/>
    <property type="match status" value="1"/>
</dbReference>
<evidence type="ECO:0000256" key="4">
    <source>
        <dbReference type="ARBA" id="ARBA00022833"/>
    </source>
</evidence>
<evidence type="ECO:0000313" key="9">
    <source>
        <dbReference type="Proteomes" id="UP000320333"/>
    </source>
</evidence>
<dbReference type="GO" id="GO:0033743">
    <property type="term" value="F:peptide-methionine (R)-S-oxide reductase activity"/>
    <property type="evidence" value="ECO:0007669"/>
    <property type="project" value="InterPro"/>
</dbReference>
<dbReference type="EMBL" id="QEAP01000045">
    <property type="protein sequence ID" value="TPX76498.1"/>
    <property type="molecule type" value="Genomic_DNA"/>
</dbReference>
<protein>
    <recommendedName>
        <fullName evidence="7">MsrB domain-containing protein</fullName>
    </recommendedName>
</protein>
<comment type="caution">
    <text evidence="8">The sequence shown here is derived from an EMBL/GenBank/DDBJ whole genome shotgun (WGS) entry which is preliminary data.</text>
</comment>
<dbReference type="Gene3D" id="2.170.150.20">
    <property type="entry name" value="Peptide methionine sulfoxide reductase"/>
    <property type="match status" value="1"/>
</dbReference>
<dbReference type="Proteomes" id="UP000320333">
    <property type="component" value="Unassembled WGS sequence"/>
</dbReference>
<feature type="signal peptide" evidence="6">
    <location>
        <begin position="1"/>
        <end position="29"/>
    </location>
</feature>
<dbReference type="GO" id="GO:0030091">
    <property type="term" value="P:protein repair"/>
    <property type="evidence" value="ECO:0007669"/>
    <property type="project" value="InterPro"/>
</dbReference>
<dbReference type="PANTHER" id="PTHR46081:SF8">
    <property type="entry name" value="PEPTIDE METHIONINE SULFOXIDE REDUCTASE 2"/>
    <property type="match status" value="1"/>
</dbReference>
<evidence type="ECO:0000256" key="6">
    <source>
        <dbReference type="SAM" id="SignalP"/>
    </source>
</evidence>